<dbReference type="EMBL" id="RCZE01000025">
    <property type="protein sequence ID" value="TPG65715.1"/>
    <property type="molecule type" value="Genomic_DNA"/>
</dbReference>
<comment type="caution">
    <text evidence="1">The sequence shown here is derived from an EMBL/GenBank/DDBJ whole genome shotgun (WGS) entry which is preliminary data.</text>
</comment>
<organism evidence="1 2">
    <name type="scientific">Pseudomonas arsenicoxydans</name>
    <dbReference type="NCBI Taxonomy" id="702115"/>
    <lineage>
        <taxon>Bacteria</taxon>
        <taxon>Pseudomonadati</taxon>
        <taxon>Pseudomonadota</taxon>
        <taxon>Gammaproteobacteria</taxon>
        <taxon>Pseudomonadales</taxon>
        <taxon>Pseudomonadaceae</taxon>
        <taxon>Pseudomonas</taxon>
    </lineage>
</organism>
<evidence type="ECO:0000313" key="2">
    <source>
        <dbReference type="Proteomes" id="UP000317933"/>
    </source>
</evidence>
<dbReference type="AlphaFoldDB" id="A0A502GVS1"/>
<proteinExistence type="predicted"/>
<name>A0A502GVS1_9PSED</name>
<sequence>MLNQRWQKAEPPSFNKGLIHGSRSLVVTQIHNATMDGEMQDMITGLRRSVVAKTWIGSDDVNTLQILSGLINMVVSMTPN</sequence>
<accession>A0A502GVS1</accession>
<reference evidence="1 2" key="1">
    <citation type="journal article" date="2019" name="Environ. Microbiol.">
        <title>Species interactions and distinct microbial communities in high Arctic permafrost affected cryosols are associated with the CH4 and CO2 gas fluxes.</title>
        <authorList>
            <person name="Altshuler I."/>
            <person name="Hamel J."/>
            <person name="Turney S."/>
            <person name="Magnuson E."/>
            <person name="Levesque R."/>
            <person name="Greer C."/>
            <person name="Whyte L.G."/>
        </authorList>
    </citation>
    <scope>NUCLEOTIDE SEQUENCE [LARGE SCALE GENOMIC DNA]</scope>
    <source>
        <strain evidence="1 2">E3</strain>
    </source>
</reference>
<protein>
    <submittedName>
        <fullName evidence="1">Uncharacterized protein</fullName>
    </submittedName>
</protein>
<dbReference type="RefSeq" id="WP_140672171.1">
    <property type="nucleotide sequence ID" value="NZ_RCZE01000025.1"/>
</dbReference>
<gene>
    <name evidence="1" type="ORF">EAH78_31515</name>
</gene>
<dbReference type="Proteomes" id="UP000317933">
    <property type="component" value="Unassembled WGS sequence"/>
</dbReference>
<evidence type="ECO:0000313" key="1">
    <source>
        <dbReference type="EMBL" id="TPG65715.1"/>
    </source>
</evidence>